<protein>
    <submittedName>
        <fullName evidence="2">Uncharacterized protein</fullName>
    </submittedName>
</protein>
<reference evidence="2" key="1">
    <citation type="submission" date="2018-10" db="EMBL/GenBank/DDBJ databases">
        <title>Hidden diversity of soil giant viruses.</title>
        <authorList>
            <person name="Schulz F."/>
            <person name="Alteio L."/>
            <person name="Goudeau D."/>
            <person name="Ryan E.M."/>
            <person name="Malmstrom R.R."/>
            <person name="Blanchard J."/>
            <person name="Woyke T."/>
        </authorList>
    </citation>
    <scope>NUCLEOTIDE SEQUENCE</scope>
    <source>
        <strain evidence="2">GAV1</strain>
    </source>
</reference>
<proteinExistence type="predicted"/>
<keyword evidence="1" id="KW-0472">Membrane</keyword>
<evidence type="ECO:0000256" key="1">
    <source>
        <dbReference type="SAM" id="Phobius"/>
    </source>
</evidence>
<feature type="transmembrane region" description="Helical" evidence="1">
    <location>
        <begin position="49"/>
        <end position="73"/>
    </location>
</feature>
<name>A0A3G4ZZ22_9VIRU</name>
<keyword evidence="1" id="KW-0812">Transmembrane</keyword>
<evidence type="ECO:0000313" key="2">
    <source>
        <dbReference type="EMBL" id="AYV80132.1"/>
    </source>
</evidence>
<dbReference type="EMBL" id="MK072209">
    <property type="protein sequence ID" value="AYV80132.1"/>
    <property type="molecule type" value="Genomic_DNA"/>
</dbReference>
<gene>
    <name evidence="2" type="ORF">Gaeavirus11_12</name>
</gene>
<sequence>MTNKDTIETIVAGAILVCAAGCVLYDVNPKEKFMDNIRIKSLTDGQHSNLKWTIATCLLTGTFVGWVCTRYYYTRK</sequence>
<feature type="transmembrane region" description="Helical" evidence="1">
    <location>
        <begin position="6"/>
        <end position="28"/>
    </location>
</feature>
<accession>A0A3G4ZZ22</accession>
<organism evidence="2">
    <name type="scientific">Gaeavirus sp</name>
    <dbReference type="NCBI Taxonomy" id="2487767"/>
    <lineage>
        <taxon>Viruses</taxon>
        <taxon>Varidnaviria</taxon>
        <taxon>Bamfordvirae</taxon>
        <taxon>Nucleocytoviricota</taxon>
        <taxon>Megaviricetes</taxon>
        <taxon>Imitervirales</taxon>
        <taxon>Mimiviridae</taxon>
        <taxon>Klosneuvirinae</taxon>
    </lineage>
</organism>
<keyword evidence="1" id="KW-1133">Transmembrane helix</keyword>